<organism evidence="1 2">
    <name type="scientific">Burkholderia theae</name>
    <dbReference type="NCBI Taxonomy" id="3143496"/>
    <lineage>
        <taxon>Bacteria</taxon>
        <taxon>Pseudomonadati</taxon>
        <taxon>Pseudomonadota</taxon>
        <taxon>Betaproteobacteria</taxon>
        <taxon>Burkholderiales</taxon>
        <taxon>Burkholderiaceae</taxon>
        <taxon>Burkholderia</taxon>
    </lineage>
</organism>
<dbReference type="Proteomes" id="UP001466933">
    <property type="component" value="Unassembled WGS sequence"/>
</dbReference>
<evidence type="ECO:0000313" key="1">
    <source>
        <dbReference type="EMBL" id="MEN2473586.1"/>
    </source>
</evidence>
<evidence type="ECO:0000313" key="2">
    <source>
        <dbReference type="Proteomes" id="UP001466933"/>
    </source>
</evidence>
<sequence>MKIALKSFADVGIEAKERIVMRVDSDHDIGKYVLLCTAKGSEGKPTWGKKEAYWFPDKPLKAGDQVVLYSKAGTRSEKKLDDGSTVHFFYWGLSGTRWGDGKNMAVLVQGEDWHSKAP</sequence>
<accession>A0ABU9WNC1</accession>
<proteinExistence type="predicted"/>
<dbReference type="EMBL" id="JBCPYA010000013">
    <property type="protein sequence ID" value="MEN2473586.1"/>
    <property type="molecule type" value="Genomic_DNA"/>
</dbReference>
<gene>
    <name evidence="1" type="ORF">VOI36_27120</name>
</gene>
<comment type="caution">
    <text evidence="1">The sequence shown here is derived from an EMBL/GenBank/DDBJ whole genome shotgun (WGS) entry which is preliminary data.</text>
</comment>
<keyword evidence="2" id="KW-1185">Reference proteome</keyword>
<name>A0ABU9WNC1_9BURK</name>
<reference evidence="1 2" key="1">
    <citation type="submission" date="2024-05" db="EMBL/GenBank/DDBJ databases">
        <title>Burkholderia sp. Nov. a novel bacteria isolated from rhizosphere soil of Camellia sinensis.</title>
        <authorList>
            <person name="Dong Y."/>
        </authorList>
    </citation>
    <scope>NUCLEOTIDE SEQUENCE [LARGE SCALE GENOMIC DNA]</scope>
    <source>
        <strain evidence="1 2">GS2Y</strain>
    </source>
</reference>
<protein>
    <submittedName>
        <fullName evidence="1">Uncharacterized protein</fullName>
    </submittedName>
</protein>
<dbReference type="RefSeq" id="WP_343494110.1">
    <property type="nucleotide sequence ID" value="NZ_JBCPYA010000013.1"/>
</dbReference>